<dbReference type="InterPro" id="IPR036869">
    <property type="entry name" value="J_dom_sf"/>
</dbReference>
<gene>
    <name evidence="2" type="ORF">niasHT_012597</name>
</gene>
<dbReference type="Proteomes" id="UP001620626">
    <property type="component" value="Unassembled WGS sequence"/>
</dbReference>
<evidence type="ECO:0000259" key="1">
    <source>
        <dbReference type="PROSITE" id="PS50076"/>
    </source>
</evidence>
<sequence>MPFDSCWWTPSNKSNIFSGNSENLRPHEWLCVRQNATPEEINRNYKKLSLATHPDQNNQCSNKLFMLIKNAKDVLLAHPGNSCMAMDYDQQQMQMVLVPFTAVLNKPKYQTIVAQLNTMPKSAADCATFGYDVFLVDPLIEFAKHFALEGMFKAYKKALESAFVCKKCRKQMHLDDICYCHKATTKCHCNARKCCDTKLEECGNFC</sequence>
<dbReference type="SUPFAM" id="SSF46565">
    <property type="entry name" value="Chaperone J-domain"/>
    <property type="match status" value="1"/>
</dbReference>
<accession>A0ABD2L1E1</accession>
<keyword evidence="3" id="KW-1185">Reference proteome</keyword>
<dbReference type="CDD" id="cd06257">
    <property type="entry name" value="DnaJ"/>
    <property type="match status" value="1"/>
</dbReference>
<name>A0ABD2L1E1_9BILA</name>
<protein>
    <recommendedName>
        <fullName evidence="1">J domain-containing protein</fullName>
    </recommendedName>
</protein>
<reference evidence="2 3" key="1">
    <citation type="submission" date="2024-10" db="EMBL/GenBank/DDBJ databases">
        <authorList>
            <person name="Kim D."/>
        </authorList>
    </citation>
    <scope>NUCLEOTIDE SEQUENCE [LARGE SCALE GENOMIC DNA]</scope>
    <source>
        <strain evidence="2">BH-2024</strain>
    </source>
</reference>
<dbReference type="Gene3D" id="1.10.287.110">
    <property type="entry name" value="DnaJ domain"/>
    <property type="match status" value="1"/>
</dbReference>
<dbReference type="EMBL" id="JBICBT010000578">
    <property type="protein sequence ID" value="KAL3109035.1"/>
    <property type="molecule type" value="Genomic_DNA"/>
</dbReference>
<dbReference type="SMART" id="SM00271">
    <property type="entry name" value="DnaJ"/>
    <property type="match status" value="1"/>
</dbReference>
<dbReference type="PROSITE" id="PS50076">
    <property type="entry name" value="DNAJ_2"/>
    <property type="match status" value="1"/>
</dbReference>
<dbReference type="InterPro" id="IPR001623">
    <property type="entry name" value="DnaJ_domain"/>
</dbReference>
<evidence type="ECO:0000313" key="2">
    <source>
        <dbReference type="EMBL" id="KAL3109035.1"/>
    </source>
</evidence>
<comment type="caution">
    <text evidence="2">The sequence shown here is derived from an EMBL/GenBank/DDBJ whole genome shotgun (WGS) entry which is preliminary data.</text>
</comment>
<proteinExistence type="predicted"/>
<evidence type="ECO:0000313" key="3">
    <source>
        <dbReference type="Proteomes" id="UP001620626"/>
    </source>
</evidence>
<dbReference type="AlphaFoldDB" id="A0ABD2L1E1"/>
<organism evidence="2 3">
    <name type="scientific">Heterodera trifolii</name>
    <dbReference type="NCBI Taxonomy" id="157864"/>
    <lineage>
        <taxon>Eukaryota</taxon>
        <taxon>Metazoa</taxon>
        <taxon>Ecdysozoa</taxon>
        <taxon>Nematoda</taxon>
        <taxon>Chromadorea</taxon>
        <taxon>Rhabditida</taxon>
        <taxon>Tylenchina</taxon>
        <taxon>Tylenchomorpha</taxon>
        <taxon>Tylenchoidea</taxon>
        <taxon>Heteroderidae</taxon>
        <taxon>Heteroderinae</taxon>
        <taxon>Heterodera</taxon>
    </lineage>
</organism>
<feature type="domain" description="J" evidence="1">
    <location>
        <begin position="25"/>
        <end position="92"/>
    </location>
</feature>
<dbReference type="Pfam" id="PF00226">
    <property type="entry name" value="DnaJ"/>
    <property type="match status" value="1"/>
</dbReference>